<accession>A0A101HIR5</accession>
<dbReference type="GO" id="GO:0016491">
    <property type="term" value="F:oxidoreductase activity"/>
    <property type="evidence" value="ECO:0007669"/>
    <property type="project" value="InterPro"/>
</dbReference>
<evidence type="ECO:0000259" key="1">
    <source>
        <dbReference type="PROSITE" id="PS51384"/>
    </source>
</evidence>
<dbReference type="AlphaFoldDB" id="A0A101HIR5"/>
<dbReference type="PRINTS" id="PR00409">
    <property type="entry name" value="PHDIOXRDTASE"/>
</dbReference>
<dbReference type="EMBL" id="LGGO01000019">
    <property type="protein sequence ID" value="KUK77611.1"/>
    <property type="molecule type" value="Genomic_DNA"/>
</dbReference>
<dbReference type="InterPro" id="IPR050415">
    <property type="entry name" value="MRET"/>
</dbReference>
<dbReference type="PANTHER" id="PTHR47354:SF5">
    <property type="entry name" value="PROTEIN RFBI"/>
    <property type="match status" value="1"/>
</dbReference>
<evidence type="ECO:0000313" key="2">
    <source>
        <dbReference type="EMBL" id="KUK77611.1"/>
    </source>
</evidence>
<dbReference type="PATRIC" id="fig|1641389.3.peg.290"/>
<dbReference type="Pfam" id="PF00175">
    <property type="entry name" value="NAD_binding_1"/>
    <property type="match status" value="1"/>
</dbReference>
<dbReference type="Gene3D" id="2.40.30.10">
    <property type="entry name" value="Translation factors"/>
    <property type="match status" value="1"/>
</dbReference>
<proteinExistence type="predicted"/>
<dbReference type="InterPro" id="IPR008333">
    <property type="entry name" value="Cbr1-like_FAD-bd_dom"/>
</dbReference>
<dbReference type="Pfam" id="PF00970">
    <property type="entry name" value="FAD_binding_6"/>
    <property type="match status" value="1"/>
</dbReference>
<dbReference type="SUPFAM" id="SSF52343">
    <property type="entry name" value="Ferredoxin reductase-like, C-terminal NADP-linked domain"/>
    <property type="match status" value="1"/>
</dbReference>
<feature type="domain" description="FAD-binding FR-type" evidence="1">
    <location>
        <begin position="4"/>
        <end position="110"/>
    </location>
</feature>
<reference evidence="3" key="1">
    <citation type="journal article" date="2015" name="MBio">
        <title>Genome-Resolved Metagenomic Analysis Reveals Roles for Candidate Phyla and Other Microbial Community Members in Biogeochemical Transformations in Oil Reservoirs.</title>
        <authorList>
            <person name="Hu P."/>
            <person name="Tom L."/>
            <person name="Singh A."/>
            <person name="Thomas B.C."/>
            <person name="Baker B.J."/>
            <person name="Piceno Y.M."/>
            <person name="Andersen G.L."/>
            <person name="Banfield J.F."/>
        </authorList>
    </citation>
    <scope>NUCLEOTIDE SEQUENCE [LARGE SCALE GENOMIC DNA]</scope>
</reference>
<organism evidence="2 3">
    <name type="scientific">candidate division WS6 bacterium 34_10</name>
    <dbReference type="NCBI Taxonomy" id="1641389"/>
    <lineage>
        <taxon>Bacteria</taxon>
        <taxon>Candidatus Dojkabacteria</taxon>
    </lineage>
</organism>
<dbReference type="Gene3D" id="3.40.50.80">
    <property type="entry name" value="Nucleotide-binding domain of ferredoxin-NADP reductase (FNR) module"/>
    <property type="match status" value="1"/>
</dbReference>
<dbReference type="PROSITE" id="PS51384">
    <property type="entry name" value="FAD_FR"/>
    <property type="match status" value="1"/>
</dbReference>
<dbReference type="PRINTS" id="PR00371">
    <property type="entry name" value="FPNCR"/>
</dbReference>
<sequence length="232" mass="26788">MKFNDHYTIEILEFEQITHDVKRFKTTKPKGYRYTPGQATEVSINKVGWRDKFRPFTFTSLNGSDTLEFIIKAYPTNKYPKHTGVTEEIHKLEIGDELIIKNPVGTIEYKGKGVFIAGGAGITPFIAIFRYLENKGRLDGNSLVLSNKKKRDVIIGDELQQKFNNENLLLTFTREKVEGYKHRRIDKDMLNTLVNDFNQYFYVCGPSGFENNITDALRALGAYEEKIVVEEW</sequence>
<evidence type="ECO:0000313" key="3">
    <source>
        <dbReference type="Proteomes" id="UP000053904"/>
    </source>
</evidence>
<dbReference type="InterPro" id="IPR017927">
    <property type="entry name" value="FAD-bd_FR_type"/>
</dbReference>
<dbReference type="InterPro" id="IPR001433">
    <property type="entry name" value="OxRdtase_FAD/NAD-bd"/>
</dbReference>
<dbReference type="InterPro" id="IPR039261">
    <property type="entry name" value="FNR_nucleotide-bd"/>
</dbReference>
<dbReference type="InterPro" id="IPR001709">
    <property type="entry name" value="Flavoprot_Pyr_Nucl_cyt_Rdtase"/>
</dbReference>
<protein>
    <submittedName>
        <fullName evidence="2">Putative flavodoxin reductase</fullName>
    </submittedName>
</protein>
<dbReference type="Proteomes" id="UP000053904">
    <property type="component" value="Unassembled WGS sequence"/>
</dbReference>
<dbReference type="SUPFAM" id="SSF63380">
    <property type="entry name" value="Riboflavin synthase domain-like"/>
    <property type="match status" value="1"/>
</dbReference>
<dbReference type="InterPro" id="IPR017938">
    <property type="entry name" value="Riboflavin_synthase-like_b-brl"/>
</dbReference>
<gene>
    <name evidence="2" type="ORF">XD93_0218</name>
</gene>
<comment type="caution">
    <text evidence="2">The sequence shown here is derived from an EMBL/GenBank/DDBJ whole genome shotgun (WGS) entry which is preliminary data.</text>
</comment>
<name>A0A101HIR5_9BACT</name>
<dbReference type="PANTHER" id="PTHR47354">
    <property type="entry name" value="NADH OXIDOREDUCTASE HCR"/>
    <property type="match status" value="1"/>
</dbReference>